<evidence type="ECO:0000256" key="5">
    <source>
        <dbReference type="RuleBase" id="RU362076"/>
    </source>
</evidence>
<dbReference type="AlphaFoldDB" id="A0A8S8XHM7"/>
<dbReference type="Gene3D" id="2.30.30.910">
    <property type="match status" value="1"/>
</dbReference>
<evidence type="ECO:0000256" key="2">
    <source>
        <dbReference type="ARBA" id="ARBA00016013"/>
    </source>
</evidence>
<dbReference type="RefSeq" id="WP_420244969.1">
    <property type="nucleotide sequence ID" value="NZ_BOPV01000001.1"/>
</dbReference>
<feature type="domain" description="FlgD/Vpr Ig-like" evidence="7">
    <location>
        <begin position="99"/>
        <end position="175"/>
    </location>
</feature>
<dbReference type="InterPro" id="IPR005648">
    <property type="entry name" value="FlgD"/>
</dbReference>
<dbReference type="GO" id="GO:0044781">
    <property type="term" value="P:bacterial-type flagellum organization"/>
    <property type="evidence" value="ECO:0007669"/>
    <property type="project" value="UniProtKB-UniRule"/>
</dbReference>
<dbReference type="Gene3D" id="2.60.40.4070">
    <property type="match status" value="1"/>
</dbReference>
<dbReference type="EMBL" id="BOPV01000001">
    <property type="protein sequence ID" value="GIL41482.1"/>
    <property type="molecule type" value="Genomic_DNA"/>
</dbReference>
<sequence length="225" mass="23375">MAVNGVAQGSTTTGTAAGDRTKLGQNFDTFLKLLTTQLQNQDPLTPMDSSQFTNQLVLFSQVEQQIAQNDKLEKQLAAQATQLTEGALGYIGLDIQASGNAFQYAAGSNVDIGYALGSDAASADAAILNDKGDVVAQIKLSQLTSGAHSFKWDGKDKDGNASPAGNYLVQVTAKDSAGKVSQLETLVPGRVTGIQSTSTGVLLNVGSIQIPIEKVITAKQPATTT</sequence>
<evidence type="ECO:0000313" key="9">
    <source>
        <dbReference type="Proteomes" id="UP000681075"/>
    </source>
</evidence>
<gene>
    <name evidence="8" type="ORF">TMPK1_37190</name>
</gene>
<feature type="region of interest" description="Disordered" evidence="6">
    <location>
        <begin position="1"/>
        <end position="20"/>
    </location>
</feature>
<dbReference type="Pfam" id="PF03963">
    <property type="entry name" value="FlgD"/>
    <property type="match status" value="1"/>
</dbReference>
<reference evidence="8" key="1">
    <citation type="submission" date="2021-02" db="EMBL/GenBank/DDBJ databases">
        <title>Genome sequence of Rhodospirillales sp. strain TMPK1 isolated from soil.</title>
        <authorList>
            <person name="Nakai R."/>
            <person name="Kusada H."/>
            <person name="Tamaki H."/>
        </authorList>
    </citation>
    <scope>NUCLEOTIDE SEQUENCE</scope>
    <source>
        <strain evidence="8">TMPK1</strain>
    </source>
</reference>
<organism evidence="8 9">
    <name type="scientific">Roseiterribacter gracilis</name>
    <dbReference type="NCBI Taxonomy" id="2812848"/>
    <lineage>
        <taxon>Bacteria</taxon>
        <taxon>Pseudomonadati</taxon>
        <taxon>Pseudomonadota</taxon>
        <taxon>Alphaproteobacteria</taxon>
        <taxon>Rhodospirillales</taxon>
        <taxon>Roseiterribacteraceae</taxon>
        <taxon>Roseiterribacter</taxon>
    </lineage>
</organism>
<keyword evidence="9" id="KW-1185">Reference proteome</keyword>
<dbReference type="Pfam" id="PF13860">
    <property type="entry name" value="FlgD_ig"/>
    <property type="match status" value="1"/>
</dbReference>
<evidence type="ECO:0000256" key="1">
    <source>
        <dbReference type="ARBA" id="ARBA00010577"/>
    </source>
</evidence>
<accession>A0A8S8XHM7</accession>
<name>A0A8S8XHM7_9PROT</name>
<evidence type="ECO:0000256" key="4">
    <source>
        <dbReference type="ARBA" id="ARBA00024746"/>
    </source>
</evidence>
<comment type="caution">
    <text evidence="8">The sequence shown here is derived from an EMBL/GenBank/DDBJ whole genome shotgun (WGS) entry which is preliminary data.</text>
</comment>
<evidence type="ECO:0000313" key="8">
    <source>
        <dbReference type="EMBL" id="GIL41482.1"/>
    </source>
</evidence>
<proteinExistence type="inferred from homology"/>
<evidence type="ECO:0000256" key="3">
    <source>
        <dbReference type="ARBA" id="ARBA00022795"/>
    </source>
</evidence>
<comment type="similarity">
    <text evidence="1 5">Belongs to the FlgD family.</text>
</comment>
<protein>
    <recommendedName>
        <fullName evidence="2 5">Basal-body rod modification protein FlgD</fullName>
    </recommendedName>
</protein>
<evidence type="ECO:0000259" key="7">
    <source>
        <dbReference type="Pfam" id="PF13860"/>
    </source>
</evidence>
<dbReference type="Proteomes" id="UP000681075">
    <property type="component" value="Unassembled WGS sequence"/>
</dbReference>
<dbReference type="InterPro" id="IPR025965">
    <property type="entry name" value="FlgD/Vpr_Ig-like"/>
</dbReference>
<evidence type="ECO:0000256" key="6">
    <source>
        <dbReference type="SAM" id="MobiDB-lite"/>
    </source>
</evidence>
<keyword evidence="3 5" id="KW-1005">Bacterial flagellum biogenesis</keyword>
<comment type="function">
    <text evidence="4 5">Required for flagellar hook formation. May act as a scaffolding protein.</text>
</comment>
<feature type="compositionally biased region" description="Low complexity" evidence="6">
    <location>
        <begin position="1"/>
        <end position="18"/>
    </location>
</feature>